<dbReference type="eggNOG" id="COG5485">
    <property type="taxonomic scope" value="Bacteria"/>
</dbReference>
<evidence type="ECO:0000313" key="4">
    <source>
        <dbReference type="Proteomes" id="UP000007030"/>
    </source>
</evidence>
<dbReference type="HOGENOM" id="CLU_489839_0_0_0"/>
<organism evidence="3 4">
    <name type="scientific">Marinithermus hydrothermalis (strain DSM 14884 / JCM 11576 / T1)</name>
    <dbReference type="NCBI Taxonomy" id="869210"/>
    <lineage>
        <taxon>Bacteria</taxon>
        <taxon>Thermotogati</taxon>
        <taxon>Deinococcota</taxon>
        <taxon>Deinococci</taxon>
        <taxon>Thermales</taxon>
        <taxon>Thermaceae</taxon>
        <taxon>Marinithermus</taxon>
    </lineage>
</organism>
<dbReference type="KEGG" id="mhd:Marky_1921"/>
<dbReference type="SMART" id="SM00116">
    <property type="entry name" value="CBS"/>
    <property type="match status" value="2"/>
</dbReference>
<dbReference type="PANTHER" id="PTHR38436:SF1">
    <property type="entry name" value="ESTER CYCLASE"/>
    <property type="match status" value="1"/>
</dbReference>
<dbReference type="Gene3D" id="3.10.580.10">
    <property type="entry name" value="CBS-domain"/>
    <property type="match status" value="1"/>
</dbReference>
<keyword evidence="4" id="KW-1185">Reference proteome</keyword>
<dbReference type="AlphaFoldDB" id="F2NKJ1"/>
<dbReference type="InterPro" id="IPR000644">
    <property type="entry name" value="CBS_dom"/>
</dbReference>
<gene>
    <name evidence="3" type="ordered locus">Marky_1921</name>
</gene>
<dbReference type="InterPro" id="IPR009959">
    <property type="entry name" value="Cyclase_SnoaL-like"/>
</dbReference>
<dbReference type="SUPFAM" id="SSF54427">
    <property type="entry name" value="NTF2-like"/>
    <property type="match status" value="3"/>
</dbReference>
<sequence length="556" mass="61993">MGLRSIARKEVVRVRPEAPIAEACRLMEENNIGCVVVSDNGKPLGLVTDRDLTLRVLRQGMDPKKTKVEQVMTREVLTLNEDMGLLEALEAVRGKPIRRFLVVNDKGELSGIFTLDDVMYLIGREMADVASIMELEAPPERPASLEGRNQAAARRIIEEGLNKGNLAALDEVIAEQLVDHDLPPGLPQGREGVKQLFTQMRRAFPDLRATIEDAIAAGDRVVLHQTLQGTHKGELFGRPPTGKRIAFREMHVIRFENGKAVEHWGITDLPERLGTAGDPAQAERNQAVVRRYFEEVWNQGRFDGLREIVTADYVNHDPAVPDAGRGPESVRALVEYYQKAFPDTRFTIEEMHAVGDRVVTRWKAQGTHKGELMGIPPTGKKVVVTGLTIDRLEGGRVKEGWTHWDTLGMLQQLGVLSSPEAAGRNKAALRRLYEALDRREFRVMDEILAKNCVAHIPGFPDPMDCATFKQFIRGLYNAFGNYEHVIEDLFAADDRVVARLILRGTHEGEFKGIAPTHKSFAINSTVIARFADGRLVEYWGSPDLLGLMQQLGVIEG</sequence>
<reference evidence="3 4" key="1">
    <citation type="journal article" date="2012" name="Stand. Genomic Sci.">
        <title>Complete genome sequence of the aerobic, heterotroph Marinithermus hydrothermalis type strain (T1(T)) from a deep-sea hydrothermal vent chimney.</title>
        <authorList>
            <person name="Copeland A."/>
            <person name="Gu W."/>
            <person name="Yasawong M."/>
            <person name="Lapidus A."/>
            <person name="Lucas S."/>
            <person name="Deshpande S."/>
            <person name="Pagani I."/>
            <person name="Tapia R."/>
            <person name="Cheng J.F."/>
            <person name="Goodwin L.A."/>
            <person name="Pitluck S."/>
            <person name="Liolios K."/>
            <person name="Ivanova N."/>
            <person name="Mavromatis K."/>
            <person name="Mikhailova N."/>
            <person name="Pati A."/>
            <person name="Chen A."/>
            <person name="Palaniappan K."/>
            <person name="Land M."/>
            <person name="Pan C."/>
            <person name="Brambilla E.M."/>
            <person name="Rohde M."/>
            <person name="Tindall B.J."/>
            <person name="Sikorski J."/>
            <person name="Goker M."/>
            <person name="Detter J.C."/>
            <person name="Bristow J."/>
            <person name="Eisen J.A."/>
            <person name="Markowitz V."/>
            <person name="Hugenholtz P."/>
            <person name="Kyrpides N.C."/>
            <person name="Klenk H.P."/>
            <person name="Woyke T."/>
        </authorList>
    </citation>
    <scope>NUCLEOTIDE SEQUENCE [LARGE SCALE GENOMIC DNA]</scope>
    <source>
        <strain evidence="4">DSM 14884 / JCM 11576 / T1</strain>
    </source>
</reference>
<dbReference type="InterPro" id="IPR032710">
    <property type="entry name" value="NTF2-like_dom_sf"/>
</dbReference>
<dbReference type="InterPro" id="IPR046342">
    <property type="entry name" value="CBS_dom_sf"/>
</dbReference>
<accession>F2NKJ1</accession>
<dbReference type="EMBL" id="CP002630">
    <property type="protein sequence ID" value="AEB12651.1"/>
    <property type="molecule type" value="Genomic_DNA"/>
</dbReference>
<dbReference type="SUPFAM" id="SSF54631">
    <property type="entry name" value="CBS-domain pair"/>
    <property type="match status" value="1"/>
</dbReference>
<dbReference type="Gene3D" id="3.10.450.50">
    <property type="match status" value="3"/>
</dbReference>
<proteinExistence type="predicted"/>
<dbReference type="OrthoDB" id="7876517at2"/>
<dbReference type="Pfam" id="PF07366">
    <property type="entry name" value="SnoaL"/>
    <property type="match status" value="3"/>
</dbReference>
<feature type="domain" description="CBS" evidence="2">
    <location>
        <begin position="7"/>
        <end position="63"/>
    </location>
</feature>
<dbReference type="PROSITE" id="PS51371">
    <property type="entry name" value="CBS"/>
    <property type="match status" value="2"/>
</dbReference>
<dbReference type="eggNOG" id="COG0517">
    <property type="taxonomic scope" value="Bacteria"/>
</dbReference>
<dbReference type="Proteomes" id="UP000007030">
    <property type="component" value="Chromosome"/>
</dbReference>
<dbReference type="GO" id="GO:0030638">
    <property type="term" value="P:polyketide metabolic process"/>
    <property type="evidence" value="ECO:0007669"/>
    <property type="project" value="InterPro"/>
</dbReference>
<feature type="domain" description="CBS" evidence="2">
    <location>
        <begin position="72"/>
        <end position="129"/>
    </location>
</feature>
<dbReference type="STRING" id="869210.Marky_1921"/>
<dbReference type="PANTHER" id="PTHR38436">
    <property type="entry name" value="POLYKETIDE CYCLASE SNOAL-LIKE DOMAIN"/>
    <property type="match status" value="1"/>
</dbReference>
<evidence type="ECO:0000259" key="2">
    <source>
        <dbReference type="PROSITE" id="PS51371"/>
    </source>
</evidence>
<name>F2NKJ1_MARHT</name>
<evidence type="ECO:0000256" key="1">
    <source>
        <dbReference type="PROSITE-ProRule" id="PRU00703"/>
    </source>
</evidence>
<protein>
    <recommendedName>
        <fullName evidence="2">CBS domain-containing protein</fullName>
    </recommendedName>
</protein>
<dbReference type="CDD" id="cd17775">
    <property type="entry name" value="CBS_pair_bact_arch"/>
    <property type="match status" value="1"/>
</dbReference>
<dbReference type="Pfam" id="PF00571">
    <property type="entry name" value="CBS"/>
    <property type="match status" value="2"/>
</dbReference>
<evidence type="ECO:0000313" key="3">
    <source>
        <dbReference type="EMBL" id="AEB12651.1"/>
    </source>
</evidence>
<keyword evidence="1" id="KW-0129">CBS domain</keyword>